<dbReference type="InterPro" id="IPR037523">
    <property type="entry name" value="VOC_core"/>
</dbReference>
<name>A0ABZ0M1Y4_9ACTN</name>
<protein>
    <submittedName>
        <fullName evidence="2">VOC family protein</fullName>
    </submittedName>
</protein>
<proteinExistence type="predicted"/>
<evidence type="ECO:0000313" key="3">
    <source>
        <dbReference type="Proteomes" id="UP001301731"/>
    </source>
</evidence>
<keyword evidence="3" id="KW-1185">Reference proteome</keyword>
<dbReference type="PROSITE" id="PS51819">
    <property type="entry name" value="VOC"/>
    <property type="match status" value="1"/>
</dbReference>
<evidence type="ECO:0000313" key="2">
    <source>
        <dbReference type="EMBL" id="WOX25778.1"/>
    </source>
</evidence>
<dbReference type="Proteomes" id="UP001301731">
    <property type="component" value="Chromosome"/>
</dbReference>
<organism evidence="2 3">
    <name type="scientific">Streptomyces solicathayae</name>
    <dbReference type="NCBI Taxonomy" id="3081768"/>
    <lineage>
        <taxon>Bacteria</taxon>
        <taxon>Bacillati</taxon>
        <taxon>Actinomycetota</taxon>
        <taxon>Actinomycetes</taxon>
        <taxon>Kitasatosporales</taxon>
        <taxon>Streptomycetaceae</taxon>
        <taxon>Streptomyces</taxon>
    </lineage>
</organism>
<dbReference type="InterPro" id="IPR029068">
    <property type="entry name" value="Glyas_Bleomycin-R_OHBP_Dase"/>
</dbReference>
<dbReference type="InterPro" id="IPR004360">
    <property type="entry name" value="Glyas_Fos-R_dOase_dom"/>
</dbReference>
<accession>A0ABZ0M1Y4</accession>
<evidence type="ECO:0000259" key="1">
    <source>
        <dbReference type="PROSITE" id="PS51819"/>
    </source>
</evidence>
<dbReference type="EMBL" id="CP137573">
    <property type="protein sequence ID" value="WOX25778.1"/>
    <property type="molecule type" value="Genomic_DNA"/>
</dbReference>
<dbReference type="Pfam" id="PF00903">
    <property type="entry name" value="Glyoxalase"/>
    <property type="match status" value="1"/>
</dbReference>
<sequence length="133" mass="14945">MNEFPAADMELTRLLVVSDVAVSRQWYEHVLGASVEREYESACVLRLLGSWLLLVTGGGPTDDKPDVTFAPPDDPDRVSAELIFRVRDCRSAYDALRSRGARFLTPPVDRGYEIRAFFRDPDGHLFEISELVG</sequence>
<gene>
    <name evidence="2" type="ORF">R2D22_32115</name>
</gene>
<reference evidence="2 3" key="1">
    <citation type="submission" date="2023-10" db="EMBL/GenBank/DDBJ databases">
        <title>The genome sequence of Streptomyces sp. HUAS YS2.</title>
        <authorList>
            <person name="Mo P."/>
        </authorList>
    </citation>
    <scope>NUCLEOTIDE SEQUENCE [LARGE SCALE GENOMIC DNA]</scope>
    <source>
        <strain evidence="2 3">HUAS YS2</strain>
    </source>
</reference>
<dbReference type="Gene3D" id="3.10.180.10">
    <property type="entry name" value="2,3-Dihydroxybiphenyl 1,2-Dioxygenase, domain 1"/>
    <property type="match status" value="1"/>
</dbReference>
<feature type="domain" description="VOC" evidence="1">
    <location>
        <begin position="8"/>
        <end position="131"/>
    </location>
</feature>
<dbReference type="RefSeq" id="WP_318108512.1">
    <property type="nucleotide sequence ID" value="NZ_CP137573.1"/>
</dbReference>
<dbReference type="SUPFAM" id="SSF54593">
    <property type="entry name" value="Glyoxalase/Bleomycin resistance protein/Dihydroxybiphenyl dioxygenase"/>
    <property type="match status" value="1"/>
</dbReference>